<proteinExistence type="predicted"/>
<evidence type="ECO:0000313" key="3">
    <source>
        <dbReference type="Proteomes" id="UP000185511"/>
    </source>
</evidence>
<feature type="region of interest" description="Disordered" evidence="1">
    <location>
        <begin position="1"/>
        <end position="20"/>
    </location>
</feature>
<accession>A0AAC9PQ37</accession>
<reference evidence="3" key="1">
    <citation type="submission" date="2016-06" db="EMBL/GenBank/DDBJ databases">
        <title>Complete genome sequence of Actinoalloteichus fjordicus DSM 46855 (=ADI127-17), type strain of the new species Actinoalloteichus fjordicus.</title>
        <authorList>
            <person name="Ruckert C."/>
            <person name="Nouioui I."/>
            <person name="Willmese J."/>
            <person name="van Wezel G."/>
            <person name="Klenk H.-P."/>
            <person name="Kalinowski J."/>
            <person name="Zotchev S.B."/>
        </authorList>
    </citation>
    <scope>NUCLEOTIDE SEQUENCE [LARGE SCALE GENOMIC DNA]</scope>
    <source>
        <strain evidence="3">ADI127-7</strain>
    </source>
</reference>
<sequence>MRTEKRRRRPGGHRITPARDLDRDQPVECIRPWAVRHRWELRREARGEKAQRAGPTPDVTAYAEATGDSRAVHAVTEPLDVFLDRPLVFCGGLPVCAG</sequence>
<name>A0AAC9PQ37_9PSEU</name>
<gene>
    <name evidence="2" type="ORF">UA74_02910</name>
</gene>
<dbReference type="KEGG" id="acad:UA74_02910"/>
<evidence type="ECO:0000313" key="2">
    <source>
        <dbReference type="EMBL" id="APU12665.1"/>
    </source>
</evidence>
<evidence type="ECO:0000256" key="1">
    <source>
        <dbReference type="SAM" id="MobiDB-lite"/>
    </source>
</evidence>
<organism evidence="2 3">
    <name type="scientific">Actinoalloteichus fjordicus</name>
    <dbReference type="NCBI Taxonomy" id="1612552"/>
    <lineage>
        <taxon>Bacteria</taxon>
        <taxon>Bacillati</taxon>
        <taxon>Actinomycetota</taxon>
        <taxon>Actinomycetes</taxon>
        <taxon>Pseudonocardiales</taxon>
        <taxon>Pseudonocardiaceae</taxon>
        <taxon>Actinoalloteichus</taxon>
    </lineage>
</organism>
<protein>
    <submittedName>
        <fullName evidence="2">Uncharacterized protein</fullName>
    </submittedName>
</protein>
<dbReference type="AlphaFoldDB" id="A0AAC9PQ37"/>
<feature type="compositionally biased region" description="Basic residues" evidence="1">
    <location>
        <begin position="1"/>
        <end position="12"/>
    </location>
</feature>
<dbReference type="EMBL" id="CP016076">
    <property type="protein sequence ID" value="APU12665.1"/>
    <property type="molecule type" value="Genomic_DNA"/>
</dbReference>
<keyword evidence="3" id="KW-1185">Reference proteome</keyword>
<dbReference type="Proteomes" id="UP000185511">
    <property type="component" value="Chromosome"/>
</dbReference>